<keyword evidence="2" id="KW-0732">Signal</keyword>
<evidence type="ECO:0000313" key="4">
    <source>
        <dbReference type="EMBL" id="TLH53939.1"/>
    </source>
</evidence>
<reference evidence="3 5" key="2">
    <citation type="journal article" date="2019" name="BMC Evol. Biol.">
        <title>Comparative genomics of Mycobacterium mucogenicum and Mycobacterium neoaurum clade members emphasizing tRNA and non-coding RNA.</title>
        <authorList>
            <person name="Behra P.R.K."/>
            <person name="Pettersson B.M.F."/>
            <person name="Das S."/>
            <person name="Dasgupta S."/>
            <person name="Kirsebom L.A."/>
        </authorList>
    </citation>
    <scope>NUCLEOTIDE SEQUENCE [LARGE SCALE GENOMIC DNA]</scope>
    <source>
        <strain evidence="3 5">DSM 44124</strain>
    </source>
</reference>
<dbReference type="EMBL" id="CP062008">
    <property type="protein sequence ID" value="QPG67394.1"/>
    <property type="molecule type" value="Genomic_DNA"/>
</dbReference>
<evidence type="ECO:0000256" key="1">
    <source>
        <dbReference type="SAM" id="MobiDB-lite"/>
    </source>
</evidence>
<reference evidence="3 5" key="3">
    <citation type="journal article" date="2019" name="Sci. Rep.">
        <title>Insight into the biology of Mycobacterium mucogenicum and Mycobacterium neoaurum clade members.</title>
        <authorList>
            <person name="Behra P.R.K."/>
            <person name="Pettersson B.M.F."/>
            <person name="Ramesh M."/>
            <person name="Dasgupta S."/>
            <person name="Kirsebom L.A."/>
        </authorList>
    </citation>
    <scope>NUCLEOTIDE SEQUENCE [LARGE SCALE GENOMIC DNA]</scope>
    <source>
        <strain evidence="3 5">DSM 44124</strain>
    </source>
</reference>
<feature type="region of interest" description="Disordered" evidence="1">
    <location>
        <begin position="47"/>
        <end position="78"/>
    </location>
</feature>
<reference evidence="4" key="1">
    <citation type="submission" date="2018-01" db="EMBL/GenBank/DDBJ databases">
        <title>Comparative genomics of Mycobacterium mucogenicum and Mycobacterium neoaurum clade members emphasizing tRNA and non-coding RNA.</title>
        <authorList>
            <person name="Behra P.R.K."/>
            <person name="Pettersson B.M.F."/>
            <person name="Das S."/>
            <person name="Dasgupta S."/>
            <person name="Kirsebom L.A."/>
        </authorList>
    </citation>
    <scope>NUCLEOTIDE SEQUENCE</scope>
    <source>
        <strain evidence="4">DSM 44124</strain>
    </source>
</reference>
<gene>
    <name evidence="3" type="ORF">C1S78_017710</name>
    <name evidence="4" type="ORF">C1S78_17665</name>
</gene>
<proteinExistence type="predicted"/>
<dbReference type="GeneID" id="76726770"/>
<protein>
    <recommendedName>
        <fullName evidence="6">Intersectin-EH binding protein Ibp1</fullName>
    </recommendedName>
</protein>
<accession>A0A8H2JDE9</accession>
<dbReference type="RefSeq" id="WP_029119888.1">
    <property type="nucleotide sequence ID" value="NZ_ANBS01000044.1"/>
</dbReference>
<dbReference type="AlphaFoldDB" id="A0A8H2JDE9"/>
<keyword evidence="5" id="KW-1185">Reference proteome</keyword>
<feature type="chain" id="PRO_5044690220" description="Intersectin-EH binding protein Ibp1" evidence="2">
    <location>
        <begin position="31"/>
        <end position="78"/>
    </location>
</feature>
<dbReference type="Proteomes" id="UP000309231">
    <property type="component" value="Chromosome"/>
</dbReference>
<name>A0A8H2JDE9_MYCMU</name>
<evidence type="ECO:0000256" key="2">
    <source>
        <dbReference type="SAM" id="SignalP"/>
    </source>
</evidence>
<evidence type="ECO:0008006" key="6">
    <source>
        <dbReference type="Google" id="ProtNLM"/>
    </source>
</evidence>
<sequence length="78" mass="7675">MALSTSNSRLFTAGALGALALTIAAPAAVADDTIVCEPGQVVIEGQCHMPSDLNNDHPGNPGGTTTTGGHTSPGSHGH</sequence>
<dbReference type="EMBL" id="POTL01000001">
    <property type="protein sequence ID" value="TLH53939.1"/>
    <property type="molecule type" value="Genomic_DNA"/>
</dbReference>
<feature type="compositionally biased region" description="Low complexity" evidence="1">
    <location>
        <begin position="67"/>
        <end position="78"/>
    </location>
</feature>
<organism evidence="4">
    <name type="scientific">Mycolicibacterium mucogenicum DSM 44124</name>
    <dbReference type="NCBI Taxonomy" id="1226753"/>
    <lineage>
        <taxon>Bacteria</taxon>
        <taxon>Bacillati</taxon>
        <taxon>Actinomycetota</taxon>
        <taxon>Actinomycetes</taxon>
        <taxon>Mycobacteriales</taxon>
        <taxon>Mycobacteriaceae</taxon>
        <taxon>Mycolicibacterium</taxon>
    </lineage>
</organism>
<evidence type="ECO:0000313" key="5">
    <source>
        <dbReference type="Proteomes" id="UP000309231"/>
    </source>
</evidence>
<evidence type="ECO:0000313" key="3">
    <source>
        <dbReference type="EMBL" id="QPG67394.1"/>
    </source>
</evidence>
<feature type="signal peptide" evidence="2">
    <location>
        <begin position="1"/>
        <end position="30"/>
    </location>
</feature>
<dbReference type="KEGG" id="mmuc:C1S78_017710"/>